<keyword evidence="5 7" id="KW-0472">Membrane</keyword>
<dbReference type="Proteomes" id="UP000507470">
    <property type="component" value="Unassembled WGS sequence"/>
</dbReference>
<evidence type="ECO:0000256" key="2">
    <source>
        <dbReference type="ARBA" id="ARBA00006939"/>
    </source>
</evidence>
<dbReference type="InterPro" id="IPR003689">
    <property type="entry name" value="ZIP"/>
</dbReference>
<comment type="similarity">
    <text evidence="2">Belongs to the ZIP transporter (TC 2.A.5) family.</text>
</comment>
<dbReference type="InterPro" id="IPR050799">
    <property type="entry name" value="ZIP_Transporter"/>
</dbReference>
<evidence type="ECO:0000313" key="8">
    <source>
        <dbReference type="EMBL" id="CAC5418337.1"/>
    </source>
</evidence>
<feature type="transmembrane region" description="Helical" evidence="7">
    <location>
        <begin position="383"/>
        <end position="405"/>
    </location>
</feature>
<sequence length="636" mass="71266">MEKFAHGPKFTVSLRHGKRNGKVLSLQQVQFQYTKFNMCSSKLCFVCLTLFLLSFLPKQSSCKETEQNKLYDKVIPKPIKPHEETLKQIIPQNSSNTSEQGRLVKREYFISKLFEDFGNEKGVLTHDGLDKMLTQLGFKVEHVDKDHDHSEDHHHNHFENEHKHSEEEDQTPRNKDQRYLKIISKNDSSVKEKYNVDSLLHEYGYTAGITRNQFVSFCPGFLFMLMGLEHADEHDHNGIHQHLNTSESNYCLPEVWGFSCLSVTVISLVGLLGVTVIPIMQKVFYNHLLQFLVALAVGAPLGMLLWGFSCLSVTVISLVGLLGVTVIPIMQKVFYNHLLQFLVALAVGALSGDAMLHLIPHAFESGHSSHGEHDYHDNSQHMSSVLKGLCGLGGIYFFFLIERLLTIHTQEKQKRKKGKSKYTNNKTVYSEEQHTSFIGQTRKINQPDCEDMIMGIHPGHKALKNYAEESHNADCHKLDDMSDKDNHVNCKKPTEEEEPTLVLSHSHGGHSHSHCHKVPKTVAAIAWMVIIGDGIHNFSDGLAIGAAFADSLTGGLSTSIAVFCHELPHEIGDFAVLLRAGMTVKQALVYNCVSSVLAFMGMSIGIFIGNMDGASLWIFVGVAGMFLYIALVDMVR</sequence>
<evidence type="ECO:0000256" key="6">
    <source>
        <dbReference type="SAM" id="MobiDB-lite"/>
    </source>
</evidence>
<dbReference type="GO" id="GO:0030003">
    <property type="term" value="P:intracellular monoatomic cation homeostasis"/>
    <property type="evidence" value="ECO:0007669"/>
    <property type="project" value="TreeGrafter"/>
</dbReference>
<dbReference type="Pfam" id="PF02535">
    <property type="entry name" value="Zip"/>
    <property type="match status" value="1"/>
</dbReference>
<dbReference type="PANTHER" id="PTHR12191">
    <property type="entry name" value="SOLUTE CARRIER FAMILY 39"/>
    <property type="match status" value="1"/>
</dbReference>
<feature type="transmembrane region" description="Helical" evidence="7">
    <location>
        <begin position="588"/>
        <end position="608"/>
    </location>
</feature>
<dbReference type="AlphaFoldDB" id="A0A6J8EDM4"/>
<reference evidence="8 9" key="1">
    <citation type="submission" date="2020-06" db="EMBL/GenBank/DDBJ databases">
        <authorList>
            <person name="Li R."/>
            <person name="Bekaert M."/>
        </authorList>
    </citation>
    <scope>NUCLEOTIDE SEQUENCE [LARGE SCALE GENOMIC DNA]</scope>
    <source>
        <strain evidence="9">wild</strain>
    </source>
</reference>
<name>A0A6J8EDM4_MYTCO</name>
<dbReference type="EMBL" id="CACVKT020008911">
    <property type="protein sequence ID" value="CAC5418337.1"/>
    <property type="molecule type" value="Genomic_DNA"/>
</dbReference>
<accession>A0A6J8EDM4</accession>
<feature type="transmembrane region" description="Helical" evidence="7">
    <location>
        <begin position="614"/>
        <end position="635"/>
    </location>
</feature>
<evidence type="ECO:0000313" key="9">
    <source>
        <dbReference type="Proteomes" id="UP000507470"/>
    </source>
</evidence>
<evidence type="ECO:0000256" key="1">
    <source>
        <dbReference type="ARBA" id="ARBA00004141"/>
    </source>
</evidence>
<dbReference type="GO" id="GO:0140410">
    <property type="term" value="F:monoatomic cation:bicarbonate symporter activity"/>
    <property type="evidence" value="ECO:0007669"/>
    <property type="project" value="TreeGrafter"/>
</dbReference>
<proteinExistence type="inferred from homology"/>
<dbReference type="GO" id="GO:0071578">
    <property type="term" value="P:zinc ion import across plasma membrane"/>
    <property type="evidence" value="ECO:0007669"/>
    <property type="project" value="TreeGrafter"/>
</dbReference>
<keyword evidence="9" id="KW-1185">Reference proteome</keyword>
<feature type="transmembrane region" description="Helical" evidence="7">
    <location>
        <begin position="341"/>
        <end position="363"/>
    </location>
</feature>
<feature type="transmembrane region" description="Helical" evidence="7">
    <location>
        <begin position="284"/>
        <end position="305"/>
    </location>
</feature>
<protein>
    <submittedName>
        <fullName evidence="8">SLC39A6</fullName>
    </submittedName>
</protein>
<dbReference type="GO" id="GO:0005385">
    <property type="term" value="F:zinc ion transmembrane transporter activity"/>
    <property type="evidence" value="ECO:0007669"/>
    <property type="project" value="TreeGrafter"/>
</dbReference>
<dbReference type="GO" id="GO:0005886">
    <property type="term" value="C:plasma membrane"/>
    <property type="evidence" value="ECO:0007669"/>
    <property type="project" value="TreeGrafter"/>
</dbReference>
<feature type="transmembrane region" description="Helical" evidence="7">
    <location>
        <begin position="311"/>
        <end position="329"/>
    </location>
</feature>
<feature type="transmembrane region" description="Helical" evidence="7">
    <location>
        <begin position="255"/>
        <end position="277"/>
    </location>
</feature>
<feature type="region of interest" description="Disordered" evidence="6">
    <location>
        <begin position="145"/>
        <end position="176"/>
    </location>
</feature>
<evidence type="ECO:0000256" key="3">
    <source>
        <dbReference type="ARBA" id="ARBA00022692"/>
    </source>
</evidence>
<evidence type="ECO:0000256" key="4">
    <source>
        <dbReference type="ARBA" id="ARBA00022989"/>
    </source>
</evidence>
<dbReference type="PANTHER" id="PTHR12191:SF37">
    <property type="entry name" value="ZINC TRANSPORTER FOI"/>
    <property type="match status" value="1"/>
</dbReference>
<dbReference type="OrthoDB" id="200954at2759"/>
<keyword evidence="3 7" id="KW-0812">Transmembrane</keyword>
<comment type="subcellular location">
    <subcellularLocation>
        <location evidence="1">Membrane</location>
        <topology evidence="1">Multi-pass membrane protein</topology>
    </subcellularLocation>
</comment>
<organism evidence="8 9">
    <name type="scientific">Mytilus coruscus</name>
    <name type="common">Sea mussel</name>
    <dbReference type="NCBI Taxonomy" id="42192"/>
    <lineage>
        <taxon>Eukaryota</taxon>
        <taxon>Metazoa</taxon>
        <taxon>Spiralia</taxon>
        <taxon>Lophotrochozoa</taxon>
        <taxon>Mollusca</taxon>
        <taxon>Bivalvia</taxon>
        <taxon>Autobranchia</taxon>
        <taxon>Pteriomorphia</taxon>
        <taxon>Mytilida</taxon>
        <taxon>Mytiloidea</taxon>
        <taxon>Mytilidae</taxon>
        <taxon>Mytilinae</taxon>
        <taxon>Mytilus</taxon>
    </lineage>
</organism>
<keyword evidence="4 7" id="KW-1133">Transmembrane helix</keyword>
<evidence type="ECO:0000256" key="5">
    <source>
        <dbReference type="ARBA" id="ARBA00023136"/>
    </source>
</evidence>
<evidence type="ECO:0000256" key="7">
    <source>
        <dbReference type="SAM" id="Phobius"/>
    </source>
</evidence>
<gene>
    <name evidence="8" type="ORF">MCOR_50782</name>
</gene>